<dbReference type="FunFam" id="1.20.1250.20:FF:000088">
    <property type="entry name" value="MFS multidrug transporter, putative"/>
    <property type="match status" value="1"/>
</dbReference>
<name>A0A6A6VZW7_9PEZI</name>
<feature type="transmembrane region" description="Helical" evidence="6">
    <location>
        <begin position="350"/>
        <end position="369"/>
    </location>
</feature>
<sequence>MSHTHAHFQGPTSSSPDSHSDHNEKKSDITPPSQPAQQVLKEQVPKTDLVAGNREITEDECAGKLGFDFPEWKKWTILTVIFVVQTSMNFNTSLYSNGLGGIEEEFGVSAQGARTGAMIFLVTYAFGCELWAPWSEELGRKPILQLSLFLVNIWCIPVALAPNFATLLVGRALGGLSSAGGSVTLGMIADMFDSEHQQYAVAYIVFSSVGGSILGPIVGGFVEQYVADWRWTIWIQLIFGGFVQILHLIAVPETRTTIMMDKIAKKMRKTGQDPNVYGPNELIPWKDRFSAKEIAVTWIRPFKMFLTEPIVLTLSLLSGFSDALIFMNIQAQGLVYAQYDFTPSQVGLTFVGYGVGYLFAWLAFIPAIKRNIKERARKPDDEQAQYESRLWFLLWTAPCLPIGLIGFAWTATGPPIHWIAPTIFTAIIGIANYSIYMATIDYMICAYGPYSASATGGNGWSRDFLAGVLTIPATPFYQNIGGRYHLAYASTILCAISALLVVAVYVIYWKGPVLRKRSPFAQKLASQAKDTSSRRGSNVYGYTSRHGSRHASRSASFAGQGAAQATGSEKRQEMGSRQHSYVQQRLNQLANERSADQV</sequence>
<feature type="transmembrane region" description="Helical" evidence="6">
    <location>
        <begin position="310"/>
        <end position="330"/>
    </location>
</feature>
<evidence type="ECO:0000256" key="1">
    <source>
        <dbReference type="ARBA" id="ARBA00004141"/>
    </source>
</evidence>
<dbReference type="EMBL" id="ML996578">
    <property type="protein sequence ID" value="KAF2755284.1"/>
    <property type="molecule type" value="Genomic_DNA"/>
</dbReference>
<dbReference type="Gene3D" id="1.20.1250.20">
    <property type="entry name" value="MFS general substrate transporter like domains"/>
    <property type="match status" value="1"/>
</dbReference>
<evidence type="ECO:0000256" key="3">
    <source>
        <dbReference type="ARBA" id="ARBA00022989"/>
    </source>
</evidence>
<feature type="transmembrane region" description="Helical" evidence="6">
    <location>
        <begin position="200"/>
        <end position="221"/>
    </location>
</feature>
<protein>
    <submittedName>
        <fullName evidence="8">Putative MFS multidrug transporter</fullName>
    </submittedName>
</protein>
<dbReference type="PANTHER" id="PTHR23502">
    <property type="entry name" value="MAJOR FACILITATOR SUPERFAMILY"/>
    <property type="match status" value="1"/>
</dbReference>
<keyword evidence="3 6" id="KW-1133">Transmembrane helix</keyword>
<evidence type="ECO:0000313" key="8">
    <source>
        <dbReference type="EMBL" id="KAF2755284.1"/>
    </source>
</evidence>
<gene>
    <name evidence="8" type="ORF">EJ05DRAFT_479075</name>
</gene>
<comment type="subcellular location">
    <subcellularLocation>
        <location evidence="1">Membrane</location>
        <topology evidence="1">Multi-pass membrane protein</topology>
    </subcellularLocation>
</comment>
<dbReference type="OrthoDB" id="5376138at2759"/>
<keyword evidence="9" id="KW-1185">Reference proteome</keyword>
<evidence type="ECO:0000256" key="6">
    <source>
        <dbReference type="SAM" id="Phobius"/>
    </source>
</evidence>
<dbReference type="InterPro" id="IPR036259">
    <property type="entry name" value="MFS_trans_sf"/>
</dbReference>
<reference evidence="8" key="1">
    <citation type="journal article" date="2020" name="Stud. Mycol.">
        <title>101 Dothideomycetes genomes: a test case for predicting lifestyles and emergence of pathogens.</title>
        <authorList>
            <person name="Haridas S."/>
            <person name="Albert R."/>
            <person name="Binder M."/>
            <person name="Bloem J."/>
            <person name="Labutti K."/>
            <person name="Salamov A."/>
            <person name="Andreopoulos B."/>
            <person name="Baker S."/>
            <person name="Barry K."/>
            <person name="Bills G."/>
            <person name="Bluhm B."/>
            <person name="Cannon C."/>
            <person name="Castanera R."/>
            <person name="Culley D."/>
            <person name="Daum C."/>
            <person name="Ezra D."/>
            <person name="Gonzalez J."/>
            <person name="Henrissat B."/>
            <person name="Kuo A."/>
            <person name="Liang C."/>
            <person name="Lipzen A."/>
            <person name="Lutzoni F."/>
            <person name="Magnuson J."/>
            <person name="Mondo S."/>
            <person name="Nolan M."/>
            <person name="Ohm R."/>
            <person name="Pangilinan J."/>
            <person name="Park H.-J."/>
            <person name="Ramirez L."/>
            <person name="Alfaro M."/>
            <person name="Sun H."/>
            <person name="Tritt A."/>
            <person name="Yoshinaga Y."/>
            <person name="Zwiers L.-H."/>
            <person name="Turgeon B."/>
            <person name="Goodwin S."/>
            <person name="Spatafora J."/>
            <person name="Crous P."/>
            <person name="Grigoriev I."/>
        </authorList>
    </citation>
    <scope>NUCLEOTIDE SEQUENCE</scope>
    <source>
        <strain evidence="8">CBS 121739</strain>
    </source>
</reference>
<organism evidence="8 9">
    <name type="scientific">Pseudovirgaria hyperparasitica</name>
    <dbReference type="NCBI Taxonomy" id="470096"/>
    <lineage>
        <taxon>Eukaryota</taxon>
        <taxon>Fungi</taxon>
        <taxon>Dikarya</taxon>
        <taxon>Ascomycota</taxon>
        <taxon>Pezizomycotina</taxon>
        <taxon>Dothideomycetes</taxon>
        <taxon>Dothideomycetes incertae sedis</taxon>
        <taxon>Acrospermales</taxon>
        <taxon>Acrospermaceae</taxon>
        <taxon>Pseudovirgaria</taxon>
    </lineage>
</organism>
<feature type="region of interest" description="Disordered" evidence="5">
    <location>
        <begin position="1"/>
        <end position="44"/>
    </location>
</feature>
<accession>A0A6A6VZW7</accession>
<feature type="compositionally biased region" description="Low complexity" evidence="5">
    <location>
        <begin position="553"/>
        <end position="567"/>
    </location>
</feature>
<feature type="domain" description="Major facilitator superfamily (MFS) profile" evidence="7">
    <location>
        <begin position="77"/>
        <end position="515"/>
    </location>
</feature>
<feature type="transmembrane region" description="Helical" evidence="6">
    <location>
        <begin position="486"/>
        <end position="508"/>
    </location>
</feature>
<dbReference type="InterPro" id="IPR020846">
    <property type="entry name" value="MFS_dom"/>
</dbReference>
<dbReference type="GeneID" id="54485645"/>
<feature type="compositionally biased region" description="Basic and acidic residues" evidence="5">
    <location>
        <begin position="18"/>
        <end position="28"/>
    </location>
</feature>
<feature type="transmembrane region" description="Helical" evidence="6">
    <location>
        <begin position="233"/>
        <end position="251"/>
    </location>
</feature>
<feature type="transmembrane region" description="Helical" evidence="6">
    <location>
        <begin position="390"/>
        <end position="412"/>
    </location>
</feature>
<evidence type="ECO:0000259" key="7">
    <source>
        <dbReference type="PROSITE" id="PS50850"/>
    </source>
</evidence>
<feature type="compositionally biased region" description="Polar residues" evidence="5">
    <location>
        <begin position="525"/>
        <end position="536"/>
    </location>
</feature>
<proteinExistence type="predicted"/>
<keyword evidence="4 6" id="KW-0472">Membrane</keyword>
<dbReference type="PANTHER" id="PTHR23502:SF13">
    <property type="entry name" value="MULTIDRUG TRANSPORTER, PUTATIVE (AFU_ORTHOLOGUE AFUA_2G12550)-RELATED"/>
    <property type="match status" value="1"/>
</dbReference>
<feature type="region of interest" description="Disordered" evidence="5">
    <location>
        <begin position="525"/>
        <end position="598"/>
    </location>
</feature>
<keyword evidence="2 6" id="KW-0812">Transmembrane</keyword>
<evidence type="ECO:0000313" key="9">
    <source>
        <dbReference type="Proteomes" id="UP000799437"/>
    </source>
</evidence>
<dbReference type="Proteomes" id="UP000799437">
    <property type="component" value="Unassembled WGS sequence"/>
</dbReference>
<dbReference type="InterPro" id="IPR011701">
    <property type="entry name" value="MFS"/>
</dbReference>
<feature type="transmembrane region" description="Helical" evidence="6">
    <location>
        <begin position="144"/>
        <end position="162"/>
    </location>
</feature>
<dbReference type="Pfam" id="PF07690">
    <property type="entry name" value="MFS_1"/>
    <property type="match status" value="1"/>
</dbReference>
<evidence type="ECO:0000256" key="2">
    <source>
        <dbReference type="ARBA" id="ARBA00022692"/>
    </source>
</evidence>
<evidence type="ECO:0000256" key="4">
    <source>
        <dbReference type="ARBA" id="ARBA00023136"/>
    </source>
</evidence>
<dbReference type="AlphaFoldDB" id="A0A6A6VZW7"/>
<dbReference type="RefSeq" id="XP_033597735.1">
    <property type="nucleotide sequence ID" value="XM_033744591.1"/>
</dbReference>
<dbReference type="PROSITE" id="PS50850">
    <property type="entry name" value="MFS"/>
    <property type="match status" value="1"/>
</dbReference>
<evidence type="ECO:0000256" key="5">
    <source>
        <dbReference type="SAM" id="MobiDB-lite"/>
    </source>
</evidence>
<dbReference type="GO" id="GO:0005886">
    <property type="term" value="C:plasma membrane"/>
    <property type="evidence" value="ECO:0007669"/>
    <property type="project" value="TreeGrafter"/>
</dbReference>
<dbReference type="SUPFAM" id="SSF103473">
    <property type="entry name" value="MFS general substrate transporter"/>
    <property type="match status" value="1"/>
</dbReference>
<feature type="compositionally biased region" description="Polar residues" evidence="5">
    <location>
        <begin position="577"/>
        <end position="592"/>
    </location>
</feature>
<dbReference type="GO" id="GO:0022857">
    <property type="term" value="F:transmembrane transporter activity"/>
    <property type="evidence" value="ECO:0007669"/>
    <property type="project" value="InterPro"/>
</dbReference>
<feature type="transmembrane region" description="Helical" evidence="6">
    <location>
        <begin position="418"/>
        <end position="444"/>
    </location>
</feature>